<organism evidence="2 3">
    <name type="scientific">Limihaloglobus sulfuriphilus</name>
    <dbReference type="NCBI Taxonomy" id="1851148"/>
    <lineage>
        <taxon>Bacteria</taxon>
        <taxon>Pseudomonadati</taxon>
        <taxon>Planctomycetota</taxon>
        <taxon>Phycisphaerae</taxon>
        <taxon>Sedimentisphaerales</taxon>
        <taxon>Sedimentisphaeraceae</taxon>
        <taxon>Limihaloglobus</taxon>
    </lineage>
</organism>
<feature type="signal peptide" evidence="1">
    <location>
        <begin position="1"/>
        <end position="20"/>
    </location>
</feature>
<evidence type="ECO:0000313" key="3">
    <source>
        <dbReference type="Proteomes" id="UP000188181"/>
    </source>
</evidence>
<accession>A0A1Q2MG39</accession>
<evidence type="ECO:0000256" key="1">
    <source>
        <dbReference type="SAM" id="SignalP"/>
    </source>
</evidence>
<feature type="chain" id="PRO_5013338074" description="PEP-CTERM protein-sorting domain-containing protein" evidence="1">
    <location>
        <begin position="21"/>
        <end position="268"/>
    </location>
</feature>
<evidence type="ECO:0008006" key="4">
    <source>
        <dbReference type="Google" id="ProtNLM"/>
    </source>
</evidence>
<dbReference type="EMBL" id="CP019646">
    <property type="protein sequence ID" value="AQQ71232.1"/>
    <property type="molecule type" value="Genomic_DNA"/>
</dbReference>
<dbReference type="RefSeq" id="WP_146683428.1">
    <property type="nucleotide sequence ID" value="NZ_CP019646.1"/>
</dbReference>
<dbReference type="KEGG" id="pbas:SMSP2_01598"/>
<gene>
    <name evidence="2" type="ORF">SMSP2_01598</name>
</gene>
<name>A0A1Q2MG39_9BACT</name>
<sequence precursor="true">MNCTRFILPAMLAVTSIATASFTLNSNDTVMTSNGYEGISNSIYASWGSNSNLQLRIGYLKLTIFTKNGQDLTLADEDPVFAAVCSEMDENGVWTASSEDMTVIGVSGACEAVYGTDGIGADRADQIHYLYNQYSAGSLLSDWKNGGSHTVGDDNSISDGVYYAAFQLATWELTHDSDFDLENTAGDFYLNSWNQSGNDSDIVAYAKEIVADVKENYSINGENHPNLHALQEVTLSADRQDVFVVVPEPATAFVFLAGSIIAAARRRT</sequence>
<reference evidence="3" key="1">
    <citation type="submission" date="2017-02" db="EMBL/GenBank/DDBJ databases">
        <title>Comparative genomics and description of representatives of a novel lineage of planctomycetes thriving in anoxic sediments.</title>
        <authorList>
            <person name="Spring S."/>
            <person name="Bunk B."/>
            <person name="Sproer C."/>
        </authorList>
    </citation>
    <scope>NUCLEOTIDE SEQUENCE [LARGE SCALE GENOMIC DNA]</scope>
    <source>
        <strain evidence="3">SM-Chi-D1</strain>
    </source>
</reference>
<dbReference type="Proteomes" id="UP000188181">
    <property type="component" value="Chromosome"/>
</dbReference>
<keyword evidence="3" id="KW-1185">Reference proteome</keyword>
<dbReference type="AlphaFoldDB" id="A0A1Q2MG39"/>
<proteinExistence type="predicted"/>
<keyword evidence="1" id="KW-0732">Signal</keyword>
<evidence type="ECO:0000313" key="2">
    <source>
        <dbReference type="EMBL" id="AQQ71232.1"/>
    </source>
</evidence>
<dbReference type="STRING" id="1851148.SMSP2_01598"/>
<protein>
    <recommendedName>
        <fullName evidence="4">PEP-CTERM protein-sorting domain-containing protein</fullName>
    </recommendedName>
</protein>